<dbReference type="RefSeq" id="WP_188944772.1">
    <property type="nucleotide sequence ID" value="NZ_BMNA01000017.1"/>
</dbReference>
<dbReference type="AlphaFoldDB" id="A0A917TDY9"/>
<name>A0A917TDY9_9ACTN</name>
<dbReference type="InterPro" id="IPR011006">
    <property type="entry name" value="CheY-like_superfamily"/>
</dbReference>
<evidence type="ECO:0000313" key="10">
    <source>
        <dbReference type="Proteomes" id="UP000655208"/>
    </source>
</evidence>
<organism evidence="9 10">
    <name type="scientific">Nakamurella endophytica</name>
    <dbReference type="NCBI Taxonomy" id="1748367"/>
    <lineage>
        <taxon>Bacteria</taxon>
        <taxon>Bacillati</taxon>
        <taxon>Actinomycetota</taxon>
        <taxon>Actinomycetes</taxon>
        <taxon>Nakamurellales</taxon>
        <taxon>Nakamurellaceae</taxon>
        <taxon>Nakamurella</taxon>
    </lineage>
</organism>
<evidence type="ECO:0000256" key="5">
    <source>
        <dbReference type="ARBA" id="ARBA00023125"/>
    </source>
</evidence>
<keyword evidence="6" id="KW-0804">Transcription</keyword>
<gene>
    <name evidence="9" type="ORF">GCM10011594_41460</name>
</gene>
<dbReference type="GO" id="GO:0032993">
    <property type="term" value="C:protein-DNA complex"/>
    <property type="evidence" value="ECO:0007669"/>
    <property type="project" value="TreeGrafter"/>
</dbReference>
<dbReference type="SUPFAM" id="SSF52172">
    <property type="entry name" value="CheY-like"/>
    <property type="match status" value="1"/>
</dbReference>
<keyword evidence="5" id="KW-0238">DNA-binding</keyword>
<keyword evidence="10" id="KW-1185">Reference proteome</keyword>
<dbReference type="GO" id="GO:0005829">
    <property type="term" value="C:cytosol"/>
    <property type="evidence" value="ECO:0007669"/>
    <property type="project" value="TreeGrafter"/>
</dbReference>
<evidence type="ECO:0000256" key="2">
    <source>
        <dbReference type="ARBA" id="ARBA00022833"/>
    </source>
</evidence>
<comment type="caution">
    <text evidence="9">The sequence shown here is derived from an EMBL/GenBank/DDBJ whole genome shotgun (WGS) entry which is preliminary data.</text>
</comment>
<dbReference type="SUPFAM" id="SSF102588">
    <property type="entry name" value="LmbE-like"/>
    <property type="match status" value="1"/>
</dbReference>
<evidence type="ECO:0000259" key="8">
    <source>
        <dbReference type="PROSITE" id="PS50110"/>
    </source>
</evidence>
<dbReference type="InterPro" id="IPR039420">
    <property type="entry name" value="WalR-like"/>
</dbReference>
<dbReference type="PANTHER" id="PTHR48111">
    <property type="entry name" value="REGULATOR OF RPOS"/>
    <property type="match status" value="1"/>
</dbReference>
<dbReference type="Gene3D" id="3.40.50.10320">
    <property type="entry name" value="LmbE-like"/>
    <property type="match status" value="1"/>
</dbReference>
<dbReference type="GO" id="GO:0000976">
    <property type="term" value="F:transcription cis-regulatory region binding"/>
    <property type="evidence" value="ECO:0007669"/>
    <property type="project" value="TreeGrafter"/>
</dbReference>
<proteinExistence type="predicted"/>
<dbReference type="InterPro" id="IPR001789">
    <property type="entry name" value="Sig_transdc_resp-reg_receiver"/>
</dbReference>
<evidence type="ECO:0000256" key="3">
    <source>
        <dbReference type="ARBA" id="ARBA00023012"/>
    </source>
</evidence>
<feature type="domain" description="Response regulatory" evidence="8">
    <location>
        <begin position="12"/>
        <end position="127"/>
    </location>
</feature>
<dbReference type="InterPro" id="IPR024078">
    <property type="entry name" value="LmbE-like_dom_sf"/>
</dbReference>
<protein>
    <recommendedName>
        <fullName evidence="8">Response regulatory domain-containing protein</fullName>
    </recommendedName>
</protein>
<evidence type="ECO:0000256" key="1">
    <source>
        <dbReference type="ARBA" id="ARBA00022553"/>
    </source>
</evidence>
<sequence length="375" mass="40001">MTTSSVRGGPYRILIVEDDADLAELLRVVLGRRADLDVHVFTDGLAALAAWRSVDPDVVLTDIELPGMSGMDLVEQIRLQSPALSVVVMTAHASVDYAVRALRHQVDDFLVKPFRSSDVVSKVTALAETSRRRRTEQAPQVVLAIGAHPDDVEIGVGGLLAAHRAAGDSVVILTLSRGARGGDADDRQHESLAAAELIGARLFLEDLTDTAIGAAEPTVSIIERVVAEVSPTVVYTHSANDRHQDHRAVHQAALVATRRVPTFACYQSPSATVDFRPTRFAPIDGFTDAKLALLACFASQTDRREYLEPDFVLATARYWSRYGGGRSCEPLEVLRDTSDVLTGRTAGATEDGPVAGTAGGGHGLVAVPDPTVLAS</sequence>
<dbReference type="Pfam" id="PF00072">
    <property type="entry name" value="Response_reg"/>
    <property type="match status" value="1"/>
</dbReference>
<evidence type="ECO:0000313" key="9">
    <source>
        <dbReference type="EMBL" id="GGM17103.1"/>
    </source>
</evidence>
<keyword evidence="1 7" id="KW-0597">Phosphoprotein</keyword>
<dbReference type="Pfam" id="PF02585">
    <property type="entry name" value="PIG-L"/>
    <property type="match status" value="1"/>
</dbReference>
<feature type="modified residue" description="4-aspartylphosphate" evidence="7">
    <location>
        <position position="62"/>
    </location>
</feature>
<dbReference type="GO" id="GO:0016137">
    <property type="term" value="P:glycoside metabolic process"/>
    <property type="evidence" value="ECO:0007669"/>
    <property type="project" value="UniProtKB-ARBA"/>
</dbReference>
<dbReference type="EMBL" id="BMNA01000017">
    <property type="protein sequence ID" value="GGM17103.1"/>
    <property type="molecule type" value="Genomic_DNA"/>
</dbReference>
<dbReference type="PANTHER" id="PTHR48111:SF1">
    <property type="entry name" value="TWO-COMPONENT RESPONSE REGULATOR ORR33"/>
    <property type="match status" value="1"/>
</dbReference>
<evidence type="ECO:0000256" key="6">
    <source>
        <dbReference type="ARBA" id="ARBA00023163"/>
    </source>
</evidence>
<reference evidence="9" key="2">
    <citation type="submission" date="2020-09" db="EMBL/GenBank/DDBJ databases">
        <authorList>
            <person name="Sun Q."/>
            <person name="Zhou Y."/>
        </authorList>
    </citation>
    <scope>NUCLEOTIDE SEQUENCE</scope>
    <source>
        <strain evidence="9">CGMCC 4.7308</strain>
    </source>
</reference>
<keyword evidence="4" id="KW-0805">Transcription regulation</keyword>
<evidence type="ECO:0000256" key="4">
    <source>
        <dbReference type="ARBA" id="ARBA00023015"/>
    </source>
</evidence>
<dbReference type="Proteomes" id="UP000655208">
    <property type="component" value="Unassembled WGS sequence"/>
</dbReference>
<dbReference type="InterPro" id="IPR003737">
    <property type="entry name" value="GlcNAc_PI_deacetylase-related"/>
</dbReference>
<dbReference type="CDD" id="cd00156">
    <property type="entry name" value="REC"/>
    <property type="match status" value="1"/>
</dbReference>
<keyword evidence="2" id="KW-0862">Zinc</keyword>
<evidence type="ECO:0000256" key="7">
    <source>
        <dbReference type="PROSITE-ProRule" id="PRU00169"/>
    </source>
</evidence>
<dbReference type="GO" id="GO:0000156">
    <property type="term" value="F:phosphorelay response regulator activity"/>
    <property type="evidence" value="ECO:0007669"/>
    <property type="project" value="TreeGrafter"/>
</dbReference>
<dbReference type="Gene3D" id="3.40.50.2300">
    <property type="match status" value="1"/>
</dbReference>
<dbReference type="GO" id="GO:0006355">
    <property type="term" value="P:regulation of DNA-templated transcription"/>
    <property type="evidence" value="ECO:0007669"/>
    <property type="project" value="TreeGrafter"/>
</dbReference>
<keyword evidence="3" id="KW-0902">Two-component regulatory system</keyword>
<dbReference type="SMART" id="SM00448">
    <property type="entry name" value="REC"/>
    <property type="match status" value="1"/>
</dbReference>
<reference evidence="9" key="1">
    <citation type="journal article" date="2014" name="Int. J. Syst. Evol. Microbiol.">
        <title>Complete genome sequence of Corynebacterium casei LMG S-19264T (=DSM 44701T), isolated from a smear-ripened cheese.</title>
        <authorList>
            <consortium name="US DOE Joint Genome Institute (JGI-PGF)"/>
            <person name="Walter F."/>
            <person name="Albersmeier A."/>
            <person name="Kalinowski J."/>
            <person name="Ruckert C."/>
        </authorList>
    </citation>
    <scope>NUCLEOTIDE SEQUENCE</scope>
    <source>
        <strain evidence="9">CGMCC 4.7308</strain>
    </source>
</reference>
<accession>A0A917TDY9</accession>
<dbReference type="PROSITE" id="PS50110">
    <property type="entry name" value="RESPONSE_REGULATORY"/>
    <property type="match status" value="1"/>
</dbReference>